<proteinExistence type="predicted"/>
<reference evidence="1 2" key="1">
    <citation type="journal article" date="2020" name="Cell">
        <title>Large-Scale Comparative Analyses of Tick Genomes Elucidate Their Genetic Diversity and Vector Capacities.</title>
        <authorList>
            <consortium name="Tick Genome and Microbiome Consortium (TIGMIC)"/>
            <person name="Jia N."/>
            <person name="Wang J."/>
            <person name="Shi W."/>
            <person name="Du L."/>
            <person name="Sun Y."/>
            <person name="Zhan W."/>
            <person name="Jiang J.F."/>
            <person name="Wang Q."/>
            <person name="Zhang B."/>
            <person name="Ji P."/>
            <person name="Bell-Sakyi L."/>
            <person name="Cui X.M."/>
            <person name="Yuan T.T."/>
            <person name="Jiang B.G."/>
            <person name="Yang W.F."/>
            <person name="Lam T.T."/>
            <person name="Chang Q.C."/>
            <person name="Ding S.J."/>
            <person name="Wang X.J."/>
            <person name="Zhu J.G."/>
            <person name="Ruan X.D."/>
            <person name="Zhao L."/>
            <person name="Wei J.T."/>
            <person name="Ye R.Z."/>
            <person name="Que T.C."/>
            <person name="Du C.H."/>
            <person name="Zhou Y.H."/>
            <person name="Cheng J.X."/>
            <person name="Dai P.F."/>
            <person name="Guo W.B."/>
            <person name="Han X.H."/>
            <person name="Huang E.J."/>
            <person name="Li L.F."/>
            <person name="Wei W."/>
            <person name="Gao Y.C."/>
            <person name="Liu J.Z."/>
            <person name="Shao H.Z."/>
            <person name="Wang X."/>
            <person name="Wang C.C."/>
            <person name="Yang T.C."/>
            <person name="Huo Q.B."/>
            <person name="Li W."/>
            <person name="Chen H.Y."/>
            <person name="Chen S.E."/>
            <person name="Zhou L.G."/>
            <person name="Ni X.B."/>
            <person name="Tian J.H."/>
            <person name="Sheng Y."/>
            <person name="Liu T."/>
            <person name="Pan Y.S."/>
            <person name="Xia L.Y."/>
            <person name="Li J."/>
            <person name="Zhao F."/>
            <person name="Cao W.C."/>
        </authorList>
    </citation>
    <scope>NUCLEOTIDE SEQUENCE [LARGE SCALE GENOMIC DNA]</scope>
    <source>
        <strain evidence="1">Iper-2018</strain>
    </source>
</reference>
<gene>
    <name evidence="1" type="ORF">HPB47_023015</name>
</gene>
<evidence type="ECO:0000313" key="1">
    <source>
        <dbReference type="EMBL" id="KAG0430088.1"/>
    </source>
</evidence>
<accession>A0AC60Q999</accession>
<dbReference type="EMBL" id="JABSTQ010009355">
    <property type="protein sequence ID" value="KAG0430088.1"/>
    <property type="molecule type" value="Genomic_DNA"/>
</dbReference>
<sequence>METIKLTTETPEVDRHLLYLWEARYGLIKRWKRQKLNRKLKKRIATIMAEALEAGAEVGRQGGPGHTSEQLDVAASGPLERGARPRSFFLALCWRPQPRTQGGPPPGGRFACPRKPRSGLQLATEEYDCGDMRDKTVRASESTGCRATERALCSEDMLQALCNALGACATSRGSAFHGPVTSWEVLHGVLQSSLCDFNHPEDTDIFPLAALATMVSTSHFIDTRRLRRLLLPCRWCRSQPLQPQCNRIIHQIWWHWRPQLSALYYDMFGCLLLLAA</sequence>
<protein>
    <submittedName>
        <fullName evidence="1">Uncharacterized protein</fullName>
    </submittedName>
</protein>
<evidence type="ECO:0000313" key="2">
    <source>
        <dbReference type="Proteomes" id="UP000805193"/>
    </source>
</evidence>
<name>A0AC60Q999_IXOPE</name>
<comment type="caution">
    <text evidence="1">The sequence shown here is derived from an EMBL/GenBank/DDBJ whole genome shotgun (WGS) entry which is preliminary data.</text>
</comment>
<dbReference type="Proteomes" id="UP000805193">
    <property type="component" value="Unassembled WGS sequence"/>
</dbReference>
<organism evidence="1 2">
    <name type="scientific">Ixodes persulcatus</name>
    <name type="common">Taiga tick</name>
    <dbReference type="NCBI Taxonomy" id="34615"/>
    <lineage>
        <taxon>Eukaryota</taxon>
        <taxon>Metazoa</taxon>
        <taxon>Ecdysozoa</taxon>
        <taxon>Arthropoda</taxon>
        <taxon>Chelicerata</taxon>
        <taxon>Arachnida</taxon>
        <taxon>Acari</taxon>
        <taxon>Parasitiformes</taxon>
        <taxon>Ixodida</taxon>
        <taxon>Ixodoidea</taxon>
        <taxon>Ixodidae</taxon>
        <taxon>Ixodinae</taxon>
        <taxon>Ixodes</taxon>
    </lineage>
</organism>
<keyword evidence="2" id="KW-1185">Reference proteome</keyword>